<evidence type="ECO:0000313" key="4">
    <source>
        <dbReference type="Proteomes" id="UP000324897"/>
    </source>
</evidence>
<keyword evidence="4" id="KW-1185">Reference proteome</keyword>
<feature type="chain" id="PRO_5023873908" evidence="2">
    <location>
        <begin position="21"/>
        <end position="98"/>
    </location>
</feature>
<feature type="compositionally biased region" description="Basic and acidic residues" evidence="1">
    <location>
        <begin position="69"/>
        <end position="98"/>
    </location>
</feature>
<feature type="non-terminal residue" evidence="3">
    <location>
        <position position="1"/>
    </location>
</feature>
<organism evidence="3 4">
    <name type="scientific">Eragrostis curvula</name>
    <name type="common">weeping love grass</name>
    <dbReference type="NCBI Taxonomy" id="38414"/>
    <lineage>
        <taxon>Eukaryota</taxon>
        <taxon>Viridiplantae</taxon>
        <taxon>Streptophyta</taxon>
        <taxon>Embryophyta</taxon>
        <taxon>Tracheophyta</taxon>
        <taxon>Spermatophyta</taxon>
        <taxon>Magnoliopsida</taxon>
        <taxon>Liliopsida</taxon>
        <taxon>Poales</taxon>
        <taxon>Poaceae</taxon>
        <taxon>PACMAD clade</taxon>
        <taxon>Chloridoideae</taxon>
        <taxon>Eragrostideae</taxon>
        <taxon>Eragrostidinae</taxon>
        <taxon>Eragrostis</taxon>
    </lineage>
</organism>
<accession>A0A5J9VQY8</accession>
<feature type="signal peptide" evidence="2">
    <location>
        <begin position="1"/>
        <end position="20"/>
    </location>
</feature>
<dbReference type="Gramene" id="TVU37991">
    <property type="protein sequence ID" value="TVU37991"/>
    <property type="gene ID" value="EJB05_11338"/>
</dbReference>
<proteinExistence type="predicted"/>
<evidence type="ECO:0000256" key="1">
    <source>
        <dbReference type="SAM" id="MobiDB-lite"/>
    </source>
</evidence>
<name>A0A5J9VQY8_9POAL</name>
<comment type="caution">
    <text evidence="3">The sequence shown here is derived from an EMBL/GenBank/DDBJ whole genome shotgun (WGS) entry which is preliminary data.</text>
</comment>
<dbReference type="AlphaFoldDB" id="A0A5J9VQY8"/>
<gene>
    <name evidence="3" type="ORF">EJB05_11338</name>
</gene>
<feature type="region of interest" description="Disordered" evidence="1">
    <location>
        <begin position="58"/>
        <end position="98"/>
    </location>
</feature>
<keyword evidence="2" id="KW-0732">Signal</keyword>
<evidence type="ECO:0000313" key="3">
    <source>
        <dbReference type="EMBL" id="TVU37991.1"/>
    </source>
</evidence>
<dbReference type="Proteomes" id="UP000324897">
    <property type="component" value="Chromosome 4"/>
</dbReference>
<evidence type="ECO:0000256" key="2">
    <source>
        <dbReference type="SAM" id="SignalP"/>
    </source>
</evidence>
<protein>
    <submittedName>
        <fullName evidence="3">Uncharacterized protein</fullName>
    </submittedName>
</protein>
<dbReference type="EMBL" id="RWGY01000007">
    <property type="protein sequence ID" value="TVU37991.1"/>
    <property type="molecule type" value="Genomic_DNA"/>
</dbReference>
<reference evidence="3 4" key="1">
    <citation type="journal article" date="2019" name="Sci. Rep.">
        <title>A high-quality genome of Eragrostis curvula grass provides insights into Poaceae evolution and supports new strategies to enhance forage quality.</title>
        <authorList>
            <person name="Carballo J."/>
            <person name="Santos B.A.C.M."/>
            <person name="Zappacosta D."/>
            <person name="Garbus I."/>
            <person name="Selva J.P."/>
            <person name="Gallo C.A."/>
            <person name="Diaz A."/>
            <person name="Albertini E."/>
            <person name="Caccamo M."/>
            <person name="Echenique V."/>
        </authorList>
    </citation>
    <scope>NUCLEOTIDE SEQUENCE [LARGE SCALE GENOMIC DNA]</scope>
    <source>
        <strain evidence="4">cv. Victoria</strain>
        <tissue evidence="3">Leaf</tissue>
    </source>
</reference>
<sequence>CKAVRWIGALVYIALDFVMGNKDLLEAEIKLTRNNIKALIIDIVMACGHGGVDAGGAAEPARGLAQAGDGRRQDGERSVRADGIQRDTAPDGEKTSGN</sequence>